<sequence>MNNKPRVLKAFEALDIEIQEQIKLAYPEGFKEHLIKFVNKDGEYQSGLPFETEEKYYLVKMTSEEARTLIAEDDDYDDDGNLRDEVREDFEDKYEDDDDL</sequence>
<reference evidence="2 3" key="1">
    <citation type="submission" date="2017-06" db="EMBL/GenBank/DDBJ databases">
        <authorList>
            <person name="Kim H.J."/>
            <person name="Triplett B.A."/>
        </authorList>
    </citation>
    <scope>NUCLEOTIDE SEQUENCE [LARGE SCALE GENOMIC DNA]</scope>
    <source>
        <strain evidence="2 3">DSM 19307</strain>
    </source>
</reference>
<feature type="compositionally biased region" description="Acidic residues" evidence="1">
    <location>
        <begin position="87"/>
        <end position="100"/>
    </location>
</feature>
<dbReference type="OrthoDB" id="1122172at2"/>
<proteinExistence type="predicted"/>
<evidence type="ECO:0000313" key="3">
    <source>
        <dbReference type="Proteomes" id="UP000198393"/>
    </source>
</evidence>
<dbReference type="Proteomes" id="UP000198393">
    <property type="component" value="Unassembled WGS sequence"/>
</dbReference>
<protein>
    <submittedName>
        <fullName evidence="2">Uncharacterized protein</fullName>
    </submittedName>
</protein>
<evidence type="ECO:0000256" key="1">
    <source>
        <dbReference type="SAM" id="MobiDB-lite"/>
    </source>
</evidence>
<name>A0A239F5B7_EKHLU</name>
<evidence type="ECO:0000313" key="2">
    <source>
        <dbReference type="EMBL" id="SNS52015.1"/>
    </source>
</evidence>
<dbReference type="EMBL" id="FZPD01000001">
    <property type="protein sequence ID" value="SNS52015.1"/>
    <property type="molecule type" value="Genomic_DNA"/>
</dbReference>
<feature type="region of interest" description="Disordered" evidence="1">
    <location>
        <begin position="70"/>
        <end position="100"/>
    </location>
</feature>
<gene>
    <name evidence="2" type="ORF">SAMN05421640_0497</name>
</gene>
<dbReference type="RefSeq" id="WP_089355262.1">
    <property type="nucleotide sequence ID" value="NZ_FZPD01000001.1"/>
</dbReference>
<organism evidence="2 3">
    <name type="scientific">Ekhidna lutea</name>
    <dbReference type="NCBI Taxonomy" id="447679"/>
    <lineage>
        <taxon>Bacteria</taxon>
        <taxon>Pseudomonadati</taxon>
        <taxon>Bacteroidota</taxon>
        <taxon>Cytophagia</taxon>
        <taxon>Cytophagales</taxon>
        <taxon>Reichenbachiellaceae</taxon>
        <taxon>Ekhidna</taxon>
    </lineage>
</organism>
<keyword evidence="3" id="KW-1185">Reference proteome</keyword>
<dbReference type="AlphaFoldDB" id="A0A239F5B7"/>
<accession>A0A239F5B7</accession>